<dbReference type="InterPro" id="IPR003656">
    <property type="entry name" value="Znf_BED"/>
</dbReference>
<evidence type="ECO:0000256" key="3">
    <source>
        <dbReference type="ARBA" id="ARBA00022833"/>
    </source>
</evidence>
<keyword evidence="2 4" id="KW-0863">Zinc-finger</keyword>
<dbReference type="Proteomes" id="UP000439903">
    <property type="component" value="Unassembled WGS sequence"/>
</dbReference>
<dbReference type="GO" id="GO:0003677">
    <property type="term" value="F:DNA binding"/>
    <property type="evidence" value="ECO:0007669"/>
    <property type="project" value="InterPro"/>
</dbReference>
<gene>
    <name evidence="7" type="ORF">F8M41_002551</name>
</gene>
<accession>A0A8H4AYG6</accession>
<evidence type="ECO:0000256" key="2">
    <source>
        <dbReference type="ARBA" id="ARBA00022771"/>
    </source>
</evidence>
<dbReference type="AlphaFoldDB" id="A0A8H4AYG6"/>
<keyword evidence="8" id="KW-1185">Reference proteome</keyword>
<proteinExistence type="predicted"/>
<dbReference type="EMBL" id="WTPW01000123">
    <property type="protein sequence ID" value="KAF0544877.1"/>
    <property type="molecule type" value="Genomic_DNA"/>
</dbReference>
<evidence type="ECO:0000259" key="6">
    <source>
        <dbReference type="PROSITE" id="PS50808"/>
    </source>
</evidence>
<sequence length="143" mass="16394">MASQNLSSIAVSSMVLDISTSVASCDSPSMVSHYSSEEIEIKNKLRPKHSEGRPLDPVWDHFFATPLKSPEHFSTKCRYCLKQFSRGRPTDLEVHLAKECEDESFDDEIRGKYIEIVIQRQQLKEKTSSKNQSKKQKLNINDF</sequence>
<evidence type="ECO:0000256" key="1">
    <source>
        <dbReference type="ARBA" id="ARBA00022723"/>
    </source>
</evidence>
<feature type="domain" description="BED-type" evidence="6">
    <location>
        <begin position="53"/>
        <end position="107"/>
    </location>
</feature>
<evidence type="ECO:0000256" key="5">
    <source>
        <dbReference type="SAM" id="MobiDB-lite"/>
    </source>
</evidence>
<reference evidence="7 8" key="1">
    <citation type="journal article" date="2019" name="Environ. Microbiol.">
        <title>At the nexus of three kingdoms: the genome of the mycorrhizal fungus Gigaspora margarita provides insights into plant, endobacterial and fungal interactions.</title>
        <authorList>
            <person name="Venice F."/>
            <person name="Ghignone S."/>
            <person name="Salvioli di Fossalunga A."/>
            <person name="Amselem J."/>
            <person name="Novero M."/>
            <person name="Xianan X."/>
            <person name="Sedzielewska Toro K."/>
            <person name="Morin E."/>
            <person name="Lipzen A."/>
            <person name="Grigoriev I.V."/>
            <person name="Henrissat B."/>
            <person name="Martin F.M."/>
            <person name="Bonfante P."/>
        </authorList>
    </citation>
    <scope>NUCLEOTIDE SEQUENCE [LARGE SCALE GENOMIC DNA]</scope>
    <source>
        <strain evidence="7 8">BEG34</strain>
    </source>
</reference>
<organism evidence="7 8">
    <name type="scientific">Gigaspora margarita</name>
    <dbReference type="NCBI Taxonomy" id="4874"/>
    <lineage>
        <taxon>Eukaryota</taxon>
        <taxon>Fungi</taxon>
        <taxon>Fungi incertae sedis</taxon>
        <taxon>Mucoromycota</taxon>
        <taxon>Glomeromycotina</taxon>
        <taxon>Glomeromycetes</taxon>
        <taxon>Diversisporales</taxon>
        <taxon>Gigasporaceae</taxon>
        <taxon>Gigaspora</taxon>
    </lineage>
</organism>
<evidence type="ECO:0000313" key="7">
    <source>
        <dbReference type="EMBL" id="KAF0544877.1"/>
    </source>
</evidence>
<feature type="region of interest" description="Disordered" evidence="5">
    <location>
        <begin position="124"/>
        <end position="143"/>
    </location>
</feature>
<dbReference type="GO" id="GO:0008270">
    <property type="term" value="F:zinc ion binding"/>
    <property type="evidence" value="ECO:0007669"/>
    <property type="project" value="UniProtKB-KW"/>
</dbReference>
<name>A0A8H4AYG6_GIGMA</name>
<keyword evidence="3" id="KW-0862">Zinc</keyword>
<comment type="caution">
    <text evidence="7">The sequence shown here is derived from an EMBL/GenBank/DDBJ whole genome shotgun (WGS) entry which is preliminary data.</text>
</comment>
<dbReference type="PROSITE" id="PS50808">
    <property type="entry name" value="ZF_BED"/>
    <property type="match status" value="1"/>
</dbReference>
<dbReference type="OrthoDB" id="2439111at2759"/>
<evidence type="ECO:0000313" key="8">
    <source>
        <dbReference type="Proteomes" id="UP000439903"/>
    </source>
</evidence>
<protein>
    <submittedName>
        <fullName evidence="7">Zinc finger bed domain-containing protein 1-like</fullName>
    </submittedName>
</protein>
<evidence type="ECO:0000256" key="4">
    <source>
        <dbReference type="PROSITE-ProRule" id="PRU00027"/>
    </source>
</evidence>
<dbReference type="Pfam" id="PF02892">
    <property type="entry name" value="zf-BED"/>
    <property type="match status" value="1"/>
</dbReference>
<keyword evidence="1" id="KW-0479">Metal-binding</keyword>